<dbReference type="Gene3D" id="3.90.1480.20">
    <property type="entry name" value="Glycosyl transferase family 29"/>
    <property type="match status" value="1"/>
</dbReference>
<dbReference type="PANTHER" id="PTHR13713">
    <property type="entry name" value="SIALYLTRANSFERASE"/>
    <property type="match status" value="1"/>
</dbReference>
<evidence type="ECO:0000256" key="8">
    <source>
        <dbReference type="ARBA" id="ARBA00023034"/>
    </source>
</evidence>
<evidence type="ECO:0000256" key="4">
    <source>
        <dbReference type="ARBA" id="ARBA00022679"/>
    </source>
</evidence>
<name>A0A0F7RPZ4_PELSI</name>
<dbReference type="InterPro" id="IPR051142">
    <property type="entry name" value="Glycosyltransferase_29"/>
</dbReference>
<keyword evidence="8" id="KW-0333">Golgi apparatus</keyword>
<keyword evidence="10" id="KW-0325">Glycoprotein</keyword>
<evidence type="ECO:0000256" key="9">
    <source>
        <dbReference type="ARBA" id="ARBA00023136"/>
    </source>
</evidence>
<dbReference type="InterPro" id="IPR001675">
    <property type="entry name" value="Glyco_trans_29"/>
</dbReference>
<sequence length="368" mass="42352">MNLEGLVCSKLQCRFIFVFLRKLWRVLRLLLSVAPEPLKGNGLPTVPVPVASLPASSQQTLHLAQDEPATRCHPALHLFSGPGWELPGACLGPQEVEYQQRHLQLLAHQLRTQEHWVREDLRLQQQSLEALENQGMPKSIERLRCRRCVVVGNSNSIRGRGFGAVIDSHNVVIRLNNAPVKDHKADVGERTSIRLFFPESAVPNPLDNNNNETLMVLIPFKSLDFTWVMEMLLDTRNKTVEGFWRKPPSEWKWNTSYLRILHPYVTYQATYKLLQLKKKGKQYSTTGIIALNLALHICHEVNIVGFGYPERHDNTTPVHYYDTEHLSQELFMMHNITAEQEWLLKMIERGMISDLMRPSSWSWGPWLG</sequence>
<evidence type="ECO:0000256" key="3">
    <source>
        <dbReference type="ARBA" id="ARBA00022676"/>
    </source>
</evidence>
<dbReference type="KEGG" id="pss:102449364"/>
<keyword evidence="9" id="KW-0472">Membrane</keyword>
<dbReference type="Pfam" id="PF00777">
    <property type="entry name" value="Glyco_transf_29"/>
    <property type="match status" value="1"/>
</dbReference>
<dbReference type="GO" id="GO:0009247">
    <property type="term" value="P:glycolipid biosynthetic process"/>
    <property type="evidence" value="ECO:0007669"/>
    <property type="project" value="TreeGrafter"/>
</dbReference>
<accession>A0A0F7RPZ4</accession>
<dbReference type="GO" id="GO:0000139">
    <property type="term" value="C:Golgi membrane"/>
    <property type="evidence" value="ECO:0007669"/>
    <property type="project" value="UniProtKB-SubCell"/>
</dbReference>
<evidence type="ECO:0000256" key="1">
    <source>
        <dbReference type="ARBA" id="ARBA00004323"/>
    </source>
</evidence>
<protein>
    <submittedName>
        <fullName evidence="11">Alpha2,3-sialyltransferase</fullName>
    </submittedName>
</protein>
<dbReference type="GeneID" id="102449364"/>
<evidence type="ECO:0000256" key="6">
    <source>
        <dbReference type="ARBA" id="ARBA00022968"/>
    </source>
</evidence>
<dbReference type="OrthoDB" id="10264956at2759"/>
<gene>
    <name evidence="11" type="primary">st3gal9</name>
</gene>
<evidence type="ECO:0000256" key="2">
    <source>
        <dbReference type="ARBA" id="ARBA00006003"/>
    </source>
</evidence>
<proteinExistence type="evidence at transcript level"/>
<dbReference type="EMBL" id="HG532003">
    <property type="protein sequence ID" value="CDI70282.1"/>
    <property type="molecule type" value="mRNA"/>
</dbReference>
<dbReference type="AlphaFoldDB" id="A0A0F7RPZ4"/>
<comment type="subcellular location">
    <subcellularLocation>
        <location evidence="1">Golgi apparatus membrane</location>
        <topology evidence="1">Single-pass type II membrane protein</topology>
    </subcellularLocation>
</comment>
<dbReference type="GO" id="GO:0047288">
    <property type="term" value="F:beta-D-galactosyl-(1-&gt;3)-N-acetyl-beta-D-galactosaminide alpha-2,3- sialyltransferase"/>
    <property type="evidence" value="ECO:0007669"/>
    <property type="project" value="TreeGrafter"/>
</dbReference>
<keyword evidence="7" id="KW-1133">Transmembrane helix</keyword>
<dbReference type="GO" id="GO:0003836">
    <property type="term" value="F:beta-galactoside (CMP) alpha-2,3-sialyltransferase activity"/>
    <property type="evidence" value="ECO:0007669"/>
    <property type="project" value="TreeGrafter"/>
</dbReference>
<reference evidence="11" key="1">
    <citation type="journal article" date="2015" name="Mol. Biol. Evol.">
        <title>Integrative view of alpha2,3-sialyltransferases (ST3Gal) molecular and functional evolution in deuterostomes: significance of lineage-specific losses.</title>
        <authorList>
            <person name="Petit D."/>
            <person name="Teppa E."/>
            <person name="Mir A.M."/>
            <person name="Vicogne D."/>
            <person name="Thisse C."/>
            <person name="Thisse B."/>
            <person name="Filloux C."/>
            <person name="Harduin-Lepers A."/>
        </authorList>
    </citation>
    <scope>NUCLEOTIDE SEQUENCE</scope>
</reference>
<keyword evidence="3 11" id="KW-0328">Glycosyltransferase</keyword>
<organism evidence="11">
    <name type="scientific">Pelodiscus sinensis</name>
    <name type="common">Chinese softshell turtle</name>
    <name type="synonym">Trionyx sinensis</name>
    <dbReference type="NCBI Taxonomy" id="13735"/>
    <lineage>
        <taxon>Eukaryota</taxon>
        <taxon>Metazoa</taxon>
        <taxon>Chordata</taxon>
        <taxon>Craniata</taxon>
        <taxon>Vertebrata</taxon>
        <taxon>Euteleostomi</taxon>
        <taxon>Archelosauria</taxon>
        <taxon>Testudinata</taxon>
        <taxon>Testudines</taxon>
        <taxon>Cryptodira</taxon>
        <taxon>Trionychia</taxon>
        <taxon>Trionychidae</taxon>
        <taxon>Pelodiscus</taxon>
    </lineage>
</organism>
<keyword evidence="5" id="KW-0812">Transmembrane</keyword>
<evidence type="ECO:0000256" key="7">
    <source>
        <dbReference type="ARBA" id="ARBA00022989"/>
    </source>
</evidence>
<keyword evidence="6" id="KW-0735">Signal-anchor</keyword>
<dbReference type="FunFam" id="3.90.1480.20:FF:000015">
    <property type="entry name" value="Lactosylceramide alpha-2,3-sialyltransferase"/>
    <property type="match status" value="1"/>
</dbReference>
<evidence type="ECO:0000313" key="11">
    <source>
        <dbReference type="EMBL" id="CDI70282.1"/>
    </source>
</evidence>
<keyword evidence="4 11" id="KW-0808">Transferase</keyword>
<evidence type="ECO:0000256" key="5">
    <source>
        <dbReference type="ARBA" id="ARBA00022692"/>
    </source>
</evidence>
<comment type="similarity">
    <text evidence="2">Belongs to the glycosyltransferase 29 family.</text>
</comment>
<evidence type="ECO:0000256" key="10">
    <source>
        <dbReference type="ARBA" id="ARBA00023180"/>
    </source>
</evidence>
<dbReference type="InterPro" id="IPR038578">
    <property type="entry name" value="GT29-like_sf"/>
</dbReference>
<dbReference type="PANTHER" id="PTHR13713:SF59">
    <property type="entry name" value="ST3 BETA-GALACTOSIDE ALPHA-2,3-SIALYLTRANSFERASE 4"/>
    <property type="match status" value="1"/>
</dbReference>
<dbReference type="RefSeq" id="NP_001303982.1">
    <property type="nucleotide sequence ID" value="NM_001317053.1"/>
</dbReference>